<protein>
    <recommendedName>
        <fullName evidence="1">SURF1-like protein</fullName>
    </recommendedName>
</protein>
<evidence type="ECO:0000256" key="1">
    <source>
        <dbReference type="RuleBase" id="RU363076"/>
    </source>
</evidence>
<dbReference type="GO" id="GO:0005886">
    <property type="term" value="C:plasma membrane"/>
    <property type="evidence" value="ECO:0007669"/>
    <property type="project" value="UniProtKB-SubCell"/>
</dbReference>
<evidence type="ECO:0000313" key="3">
    <source>
        <dbReference type="EMBL" id="AZN29697.1"/>
    </source>
</evidence>
<dbReference type="OrthoDB" id="3266379at2"/>
<keyword evidence="1" id="KW-1133">Transmembrane helix</keyword>
<dbReference type="Pfam" id="PF02104">
    <property type="entry name" value="SURF1"/>
    <property type="match status" value="1"/>
</dbReference>
<keyword evidence="1" id="KW-0812">Transmembrane</keyword>
<dbReference type="CDD" id="cd06662">
    <property type="entry name" value="SURF1"/>
    <property type="match status" value="1"/>
</dbReference>
<feature type="region of interest" description="Disordered" evidence="2">
    <location>
        <begin position="210"/>
        <end position="229"/>
    </location>
</feature>
<name>A0A3S8Z859_9ACTO</name>
<dbReference type="InterPro" id="IPR002994">
    <property type="entry name" value="Surf1/Shy1"/>
</dbReference>
<evidence type="ECO:0000256" key="2">
    <source>
        <dbReference type="SAM" id="MobiDB-lite"/>
    </source>
</evidence>
<dbReference type="KEGG" id="fsl:EJO69_04775"/>
<keyword evidence="1" id="KW-0472">Membrane</keyword>
<feature type="transmembrane region" description="Helical" evidence="1">
    <location>
        <begin position="239"/>
        <end position="259"/>
    </location>
</feature>
<proteinExistence type="inferred from homology"/>
<dbReference type="Proteomes" id="UP000270021">
    <property type="component" value="Chromosome"/>
</dbReference>
<sequence length="287" mass="31268">METDGRTNIWVREALTPRMIVLFIVLVLAAAVCIRLGYWQLERATSRGADRVIAQHEERLGEPAQAMHDVLRLQTTMTSEEYARPVYATGTFVDQLRVIDRSVGGEAADLILAQFVLSDGPDAGGSVPVVRGWVPAGQDLPPIPDGEQTIFGHLADPEDSIGGLTETTALSVSAAELVNAWGGPILSGYIVEFGVDEDAAELDAAGNPIDVEPQEASDGVRHAPPPGPIEEGGFNLQNAAYAVEWVIFAGFALFIWFRVLRGAVLRRREDEMLEEWADELAERQSRH</sequence>
<comment type="similarity">
    <text evidence="1">Belongs to the SURF1 family.</text>
</comment>
<dbReference type="PROSITE" id="PS50895">
    <property type="entry name" value="SURF1"/>
    <property type="match status" value="1"/>
</dbReference>
<feature type="transmembrane region" description="Helical" evidence="1">
    <location>
        <begin position="20"/>
        <end position="41"/>
    </location>
</feature>
<organism evidence="3 4">
    <name type="scientific">Flaviflexus salsibiostraticola</name>
    <dbReference type="NCBI Taxonomy" id="1282737"/>
    <lineage>
        <taxon>Bacteria</taxon>
        <taxon>Bacillati</taxon>
        <taxon>Actinomycetota</taxon>
        <taxon>Actinomycetes</taxon>
        <taxon>Actinomycetales</taxon>
        <taxon>Actinomycetaceae</taxon>
        <taxon>Flaviflexus</taxon>
    </lineage>
</organism>
<accession>A0A3S8Z859</accession>
<evidence type="ECO:0000313" key="4">
    <source>
        <dbReference type="Proteomes" id="UP000270021"/>
    </source>
</evidence>
<reference evidence="3 4" key="1">
    <citation type="submission" date="2018-12" db="EMBL/GenBank/DDBJ databases">
        <title>Complete genome sequence of Flaviflexus salsibiostraticola KCTC 33148.</title>
        <authorList>
            <person name="Bae J.-W."/>
        </authorList>
    </citation>
    <scope>NUCLEOTIDE SEQUENCE [LARGE SCALE GENOMIC DNA]</scope>
    <source>
        <strain evidence="3 4">KCTC 33148</strain>
    </source>
</reference>
<keyword evidence="1" id="KW-1003">Cell membrane</keyword>
<dbReference type="AlphaFoldDB" id="A0A3S8Z859"/>
<gene>
    <name evidence="3" type="ORF">EJO69_04775</name>
</gene>
<dbReference type="RefSeq" id="WP_126039797.1">
    <property type="nucleotide sequence ID" value="NZ_CP034438.1"/>
</dbReference>
<keyword evidence="4" id="KW-1185">Reference proteome</keyword>
<comment type="subcellular location">
    <subcellularLocation>
        <location evidence="1">Cell membrane</location>
        <topology evidence="1">Multi-pass membrane protein</topology>
    </subcellularLocation>
</comment>
<dbReference type="EMBL" id="CP034438">
    <property type="protein sequence ID" value="AZN29697.1"/>
    <property type="molecule type" value="Genomic_DNA"/>
</dbReference>